<accession>A0A3P6P880</accession>
<protein>
    <submittedName>
        <fullName evidence="1">Uncharacterized protein</fullName>
    </submittedName>
</protein>
<name>A0A3P6P880_ANISI</name>
<organism evidence="1 2">
    <name type="scientific">Anisakis simplex</name>
    <name type="common">Herring worm</name>
    <dbReference type="NCBI Taxonomy" id="6269"/>
    <lineage>
        <taxon>Eukaryota</taxon>
        <taxon>Metazoa</taxon>
        <taxon>Ecdysozoa</taxon>
        <taxon>Nematoda</taxon>
        <taxon>Chromadorea</taxon>
        <taxon>Rhabditida</taxon>
        <taxon>Spirurina</taxon>
        <taxon>Ascaridomorpha</taxon>
        <taxon>Ascaridoidea</taxon>
        <taxon>Anisakidae</taxon>
        <taxon>Anisakis</taxon>
        <taxon>Anisakis simplex complex</taxon>
    </lineage>
</organism>
<dbReference type="AlphaFoldDB" id="A0A3P6P880"/>
<dbReference type="Proteomes" id="UP000267096">
    <property type="component" value="Unassembled WGS sequence"/>
</dbReference>
<dbReference type="EMBL" id="UYRR01025852">
    <property type="protein sequence ID" value="VDK35676.1"/>
    <property type="molecule type" value="Genomic_DNA"/>
</dbReference>
<keyword evidence="2" id="KW-1185">Reference proteome</keyword>
<evidence type="ECO:0000313" key="1">
    <source>
        <dbReference type="EMBL" id="VDK35676.1"/>
    </source>
</evidence>
<evidence type="ECO:0000313" key="2">
    <source>
        <dbReference type="Proteomes" id="UP000267096"/>
    </source>
</evidence>
<gene>
    <name evidence="1" type="ORF">ASIM_LOCUS8966</name>
</gene>
<dbReference type="OrthoDB" id="5910655at2759"/>
<reference evidence="1 2" key="1">
    <citation type="submission" date="2018-11" db="EMBL/GenBank/DDBJ databases">
        <authorList>
            <consortium name="Pathogen Informatics"/>
        </authorList>
    </citation>
    <scope>NUCLEOTIDE SEQUENCE [LARGE SCALE GENOMIC DNA]</scope>
</reference>
<proteinExistence type="predicted"/>
<sequence>MVAKDEDEEDDLCFDENGVCILEMEPWLAFKGRYRDMQAILKLRFKLMSYFLEVMKNPGRSESAEDTVSNLALFEMSLYRFYGIDYFLLFDQVRMRKSSTSG</sequence>